<name>A0A849ABT6_9ACTN</name>
<evidence type="ECO:0000259" key="3">
    <source>
        <dbReference type="Pfam" id="PF10756"/>
    </source>
</evidence>
<evidence type="ECO:0000256" key="2">
    <source>
        <dbReference type="SAM" id="Phobius"/>
    </source>
</evidence>
<keyword evidence="2" id="KW-0812">Transmembrane</keyword>
<comment type="caution">
    <text evidence="4">The sequence shown here is derived from an EMBL/GenBank/DDBJ whole genome shotgun (WGS) entry which is preliminary data.</text>
</comment>
<reference evidence="4 5" key="1">
    <citation type="submission" date="2020-05" db="EMBL/GenBank/DDBJ databases">
        <title>Nakamurella sp. DB0629 isolated from air conditioner.</title>
        <authorList>
            <person name="Kim D.H."/>
            <person name="Kim D.-U."/>
        </authorList>
    </citation>
    <scope>NUCLEOTIDE SEQUENCE [LARGE SCALE GENOMIC DNA]</scope>
    <source>
        <strain evidence="4 5">DB0629</strain>
    </source>
</reference>
<feature type="region of interest" description="Disordered" evidence="1">
    <location>
        <begin position="1"/>
        <end position="26"/>
    </location>
</feature>
<organism evidence="4 5">
    <name type="scientific">Nakamurella aerolata</name>
    <dbReference type="NCBI Taxonomy" id="1656892"/>
    <lineage>
        <taxon>Bacteria</taxon>
        <taxon>Bacillati</taxon>
        <taxon>Actinomycetota</taxon>
        <taxon>Actinomycetes</taxon>
        <taxon>Nakamurellales</taxon>
        <taxon>Nakamurellaceae</taxon>
        <taxon>Nakamurella</taxon>
    </lineage>
</organism>
<accession>A0A849ABT6</accession>
<feature type="domain" description="Low molecular weight protein antigen 6 PH" evidence="3">
    <location>
        <begin position="85"/>
        <end position="147"/>
    </location>
</feature>
<evidence type="ECO:0000313" key="4">
    <source>
        <dbReference type="EMBL" id="NNG36598.1"/>
    </source>
</evidence>
<evidence type="ECO:0000256" key="1">
    <source>
        <dbReference type="SAM" id="MobiDB-lite"/>
    </source>
</evidence>
<dbReference type="RefSeq" id="WP_171200291.1">
    <property type="nucleotide sequence ID" value="NZ_JABEND010000007.1"/>
</dbReference>
<gene>
    <name evidence="4" type="ORF">HKD39_12940</name>
</gene>
<keyword evidence="2" id="KW-0472">Membrane</keyword>
<sequence>MSSTVPAPSPGPSNSAGAGGHDLGGTDDDLESLSSGTVKRYRLPWVAILLPLALVLVAGPLASTGGLLTVLWLVPLLALVWLLVTRTVAAPTGLTVTGLRGRRRICWDGLRLLRDGQRWVVAIEPNDRRTRLPMVTAVDLPTLVGLSDERATVITGPLPTAKRKRR</sequence>
<dbReference type="InterPro" id="IPR019692">
    <property type="entry name" value="CFP-6_PH"/>
</dbReference>
<dbReference type="AlphaFoldDB" id="A0A849ABT6"/>
<evidence type="ECO:0000313" key="5">
    <source>
        <dbReference type="Proteomes" id="UP000562984"/>
    </source>
</evidence>
<keyword evidence="5" id="KW-1185">Reference proteome</keyword>
<protein>
    <submittedName>
        <fullName evidence="4">PH domain-containing protein</fullName>
    </submittedName>
</protein>
<dbReference type="EMBL" id="JABEND010000007">
    <property type="protein sequence ID" value="NNG36598.1"/>
    <property type="molecule type" value="Genomic_DNA"/>
</dbReference>
<dbReference type="Proteomes" id="UP000562984">
    <property type="component" value="Unassembled WGS sequence"/>
</dbReference>
<proteinExistence type="predicted"/>
<dbReference type="Pfam" id="PF10756">
    <property type="entry name" value="bPH_6"/>
    <property type="match status" value="1"/>
</dbReference>
<keyword evidence="2" id="KW-1133">Transmembrane helix</keyword>
<feature type="transmembrane region" description="Helical" evidence="2">
    <location>
        <begin position="43"/>
        <end position="61"/>
    </location>
</feature>